<dbReference type="InterPro" id="IPR009061">
    <property type="entry name" value="DNA-bd_dom_put_sf"/>
</dbReference>
<protein>
    <submittedName>
        <fullName evidence="1">Uncharacterized protein</fullName>
    </submittedName>
</protein>
<accession>A0A2T0T2C6</accession>
<name>A0A2T0T2C6_9PSEU</name>
<comment type="caution">
    <text evidence="1">The sequence shown here is derived from an EMBL/GenBank/DDBJ whole genome shotgun (WGS) entry which is preliminary data.</text>
</comment>
<gene>
    <name evidence="1" type="ORF">CLV43_107381</name>
</gene>
<proteinExistence type="predicted"/>
<dbReference type="EMBL" id="PVTF01000007">
    <property type="protein sequence ID" value="PRY39794.1"/>
    <property type="molecule type" value="Genomic_DNA"/>
</dbReference>
<sequence length="94" mass="9999">MRVVKRLLSSGLTVDDVVVLRPCLTADGELDGCPRSREILAAHIDRLRSSIARDRRTLNLLRERQGNMAPPGGAGWQVLCGLGPTGGPPAKVSG</sequence>
<evidence type="ECO:0000313" key="1">
    <source>
        <dbReference type="EMBL" id="PRY39794.1"/>
    </source>
</evidence>
<dbReference type="AlphaFoldDB" id="A0A2T0T2C6"/>
<evidence type="ECO:0000313" key="2">
    <source>
        <dbReference type="Proteomes" id="UP000239494"/>
    </source>
</evidence>
<dbReference type="SUPFAM" id="SSF46955">
    <property type="entry name" value="Putative DNA-binding domain"/>
    <property type="match status" value="1"/>
</dbReference>
<reference evidence="1 2" key="1">
    <citation type="submission" date="2018-03" db="EMBL/GenBank/DDBJ databases">
        <title>Genomic Encyclopedia of Archaeal and Bacterial Type Strains, Phase II (KMG-II): from individual species to whole genera.</title>
        <authorList>
            <person name="Goeker M."/>
        </authorList>
    </citation>
    <scope>NUCLEOTIDE SEQUENCE [LARGE SCALE GENOMIC DNA]</scope>
    <source>
        <strain evidence="1 2">DSM 44720</strain>
    </source>
</reference>
<organism evidence="1 2">
    <name type="scientific">Umezawaea tangerina</name>
    <dbReference type="NCBI Taxonomy" id="84725"/>
    <lineage>
        <taxon>Bacteria</taxon>
        <taxon>Bacillati</taxon>
        <taxon>Actinomycetota</taxon>
        <taxon>Actinomycetes</taxon>
        <taxon>Pseudonocardiales</taxon>
        <taxon>Pseudonocardiaceae</taxon>
        <taxon>Umezawaea</taxon>
    </lineage>
</organism>
<dbReference type="Proteomes" id="UP000239494">
    <property type="component" value="Unassembled WGS sequence"/>
</dbReference>
<keyword evidence="2" id="KW-1185">Reference proteome</keyword>